<dbReference type="PANTHER" id="PTHR43328:SF1">
    <property type="entry name" value="N-ACETYLTRANSFERASE DOMAIN-CONTAINING PROTEIN"/>
    <property type="match status" value="1"/>
</dbReference>
<dbReference type="Proteomes" id="UP000061569">
    <property type="component" value="Chromosome"/>
</dbReference>
<dbReference type="EMBL" id="CP013140">
    <property type="protein sequence ID" value="ALN56353.1"/>
    <property type="molecule type" value="Genomic_DNA"/>
</dbReference>
<dbReference type="Pfam" id="PF13302">
    <property type="entry name" value="Acetyltransf_3"/>
    <property type="match status" value="1"/>
</dbReference>
<proteinExistence type="predicted"/>
<reference evidence="1 2" key="1">
    <citation type="submission" date="2015-11" db="EMBL/GenBank/DDBJ databases">
        <title>Genome sequences of Lysobacter enzymogenes strain C3 and Lysobacter antibioticus ATCC 29479.</title>
        <authorList>
            <person name="Kobayashi D.Y."/>
        </authorList>
    </citation>
    <scope>NUCLEOTIDE SEQUENCE [LARGE SCALE GENOMIC DNA]</scope>
    <source>
        <strain evidence="1 2">C3</strain>
    </source>
</reference>
<dbReference type="STRING" id="69.GLE_0995"/>
<dbReference type="PROSITE" id="PS51186">
    <property type="entry name" value="GNAT"/>
    <property type="match status" value="1"/>
</dbReference>
<dbReference type="InterPro" id="IPR016181">
    <property type="entry name" value="Acyl_CoA_acyltransferase"/>
</dbReference>
<keyword evidence="1" id="KW-0808">Transferase</keyword>
<organism evidence="1 2">
    <name type="scientific">Lysobacter enzymogenes</name>
    <dbReference type="NCBI Taxonomy" id="69"/>
    <lineage>
        <taxon>Bacteria</taxon>
        <taxon>Pseudomonadati</taxon>
        <taxon>Pseudomonadota</taxon>
        <taxon>Gammaproteobacteria</taxon>
        <taxon>Lysobacterales</taxon>
        <taxon>Lysobacteraceae</taxon>
        <taxon>Lysobacter</taxon>
    </lineage>
</organism>
<dbReference type="PANTHER" id="PTHR43328">
    <property type="entry name" value="ACETYLTRANSFERASE-RELATED"/>
    <property type="match status" value="1"/>
</dbReference>
<protein>
    <submittedName>
        <fullName evidence="1">Acetyltransferase (GNAT) family</fullName>
    </submittedName>
</protein>
<gene>
    <name evidence="1" type="ORF">GLE_0995</name>
</gene>
<dbReference type="InterPro" id="IPR000182">
    <property type="entry name" value="GNAT_dom"/>
</dbReference>
<dbReference type="Gene3D" id="3.40.630.30">
    <property type="match status" value="1"/>
</dbReference>
<dbReference type="PATRIC" id="fig|69.6.peg.983"/>
<accession>A0A0S2DCV3</accession>
<sequence>MNPDPATLPPPQGEGFVLRPWRRDDLDSLLVHADDAQVSRALSDRFPYPYTREDGERFLEGQVIDLEHPVFAIEVDGRAVGGIGAHPGRGERGHGAEFGYWLGQRLWGAGLMTRVVAAFAPWAMQRLQLYRLCAMVLDDNPASARVLLKNGFEEEGVQRCAVYKHGHVHDLRVFAKARRSLQDAT</sequence>
<dbReference type="AlphaFoldDB" id="A0A0S2DCV3"/>
<name>A0A0S2DCV3_LYSEN</name>
<dbReference type="KEGG" id="lez:GLE_0995"/>
<evidence type="ECO:0000313" key="1">
    <source>
        <dbReference type="EMBL" id="ALN56353.1"/>
    </source>
</evidence>
<dbReference type="OrthoDB" id="9801656at2"/>
<dbReference type="SUPFAM" id="SSF55729">
    <property type="entry name" value="Acyl-CoA N-acyltransferases (Nat)"/>
    <property type="match status" value="1"/>
</dbReference>
<dbReference type="GO" id="GO:0016747">
    <property type="term" value="F:acyltransferase activity, transferring groups other than amino-acyl groups"/>
    <property type="evidence" value="ECO:0007669"/>
    <property type="project" value="InterPro"/>
</dbReference>
<evidence type="ECO:0000313" key="2">
    <source>
        <dbReference type="Proteomes" id="UP000061569"/>
    </source>
</evidence>